<keyword evidence="1" id="KW-0132">Cell division</keyword>
<organism evidence="1 2">
    <name type="scientific">Flavobacterium profundi</name>
    <dbReference type="NCBI Taxonomy" id="1774945"/>
    <lineage>
        <taxon>Bacteria</taxon>
        <taxon>Pseudomonadati</taxon>
        <taxon>Bacteroidota</taxon>
        <taxon>Flavobacteriia</taxon>
        <taxon>Flavobacteriales</taxon>
        <taxon>Flavobacteriaceae</taxon>
        <taxon>Flavobacterium</taxon>
    </lineage>
</organism>
<dbReference type="EMBL" id="WQLW01000001">
    <property type="protein sequence ID" value="MVO07912.1"/>
    <property type="molecule type" value="Genomic_DNA"/>
</dbReference>
<dbReference type="SUPFAM" id="SSF55961">
    <property type="entry name" value="Bet v1-like"/>
    <property type="match status" value="1"/>
</dbReference>
<dbReference type="CDD" id="cd07820">
    <property type="entry name" value="SRPBCC_3"/>
    <property type="match status" value="1"/>
</dbReference>
<dbReference type="InterPro" id="IPR023393">
    <property type="entry name" value="START-like_dom_sf"/>
</dbReference>
<evidence type="ECO:0000313" key="1">
    <source>
        <dbReference type="EMBL" id="MVO07912.1"/>
    </source>
</evidence>
<accession>A0A6I4IJU1</accession>
<protein>
    <submittedName>
        <fullName evidence="1">Cell division protein</fullName>
    </submittedName>
</protein>
<dbReference type="AlphaFoldDB" id="A0A6I4IJU1"/>
<proteinExistence type="predicted"/>
<sequence length="158" mass="18508">MTTLQLYTEIKAPCHIVFDMARNIDIHQQSASKTKEKAIAGRTSGLIELGEIVTWKGKHFGIYIKYQSIISSMRYPSSFIDEQLKGHFKTFKHTHLFEEQNGITIMQDILEYETPYGIFGKLFDKFFLKKHLINFIIYRNTFLKDASEKKNKRVVLTH</sequence>
<dbReference type="GO" id="GO:0051301">
    <property type="term" value="P:cell division"/>
    <property type="evidence" value="ECO:0007669"/>
    <property type="project" value="UniProtKB-KW"/>
</dbReference>
<keyword evidence="1" id="KW-0131">Cell cycle</keyword>
<dbReference type="RefSeq" id="WP_140996303.1">
    <property type="nucleotide sequence ID" value="NZ_VDCZ01000001.1"/>
</dbReference>
<comment type="caution">
    <text evidence="1">The sequence shown here is derived from an EMBL/GenBank/DDBJ whole genome shotgun (WGS) entry which is preliminary data.</text>
</comment>
<dbReference type="Gene3D" id="3.30.530.20">
    <property type="match status" value="1"/>
</dbReference>
<dbReference type="OrthoDB" id="9801773at2"/>
<dbReference type="Proteomes" id="UP000431264">
    <property type="component" value="Unassembled WGS sequence"/>
</dbReference>
<name>A0A6I4IJU1_9FLAO</name>
<gene>
    <name evidence="1" type="ORF">GOQ30_01880</name>
</gene>
<keyword evidence="2" id="KW-1185">Reference proteome</keyword>
<evidence type="ECO:0000313" key="2">
    <source>
        <dbReference type="Proteomes" id="UP000431264"/>
    </source>
</evidence>
<reference evidence="2" key="1">
    <citation type="submission" date="2019-05" db="EMBL/GenBank/DDBJ databases">
        <title>Flavobacterium profundi sp. nov., isolated from a deep-sea seamount.</title>
        <authorList>
            <person name="Zhang D.-C."/>
        </authorList>
    </citation>
    <scope>NUCLEOTIDE SEQUENCE [LARGE SCALE GENOMIC DNA]</scope>
    <source>
        <strain evidence="2">TP390</strain>
    </source>
</reference>